<dbReference type="EMBL" id="CAJVPV010002532">
    <property type="protein sequence ID" value="CAG8528901.1"/>
    <property type="molecule type" value="Genomic_DNA"/>
</dbReference>
<keyword evidence="2" id="KW-1185">Reference proteome</keyword>
<dbReference type="Proteomes" id="UP000789342">
    <property type="component" value="Unassembled WGS sequence"/>
</dbReference>
<sequence>MSSWIVEKGSLIELLHSCLTNLYYDIPEVAPSKLSEEEHSDMFIYPITRSFHGSEKNIHLD</sequence>
<evidence type="ECO:0000313" key="1">
    <source>
        <dbReference type="EMBL" id="CAG8528901.1"/>
    </source>
</evidence>
<organism evidence="1 2">
    <name type="scientific">Acaulospora morrowiae</name>
    <dbReference type="NCBI Taxonomy" id="94023"/>
    <lineage>
        <taxon>Eukaryota</taxon>
        <taxon>Fungi</taxon>
        <taxon>Fungi incertae sedis</taxon>
        <taxon>Mucoromycota</taxon>
        <taxon>Glomeromycotina</taxon>
        <taxon>Glomeromycetes</taxon>
        <taxon>Diversisporales</taxon>
        <taxon>Acaulosporaceae</taxon>
        <taxon>Acaulospora</taxon>
    </lineage>
</organism>
<dbReference type="AlphaFoldDB" id="A0A9N9FEY3"/>
<accession>A0A9N9FEY3</accession>
<comment type="caution">
    <text evidence="1">The sequence shown here is derived from an EMBL/GenBank/DDBJ whole genome shotgun (WGS) entry which is preliminary data.</text>
</comment>
<protein>
    <submittedName>
        <fullName evidence="1">8814_t:CDS:1</fullName>
    </submittedName>
</protein>
<name>A0A9N9FEY3_9GLOM</name>
<evidence type="ECO:0000313" key="2">
    <source>
        <dbReference type="Proteomes" id="UP000789342"/>
    </source>
</evidence>
<reference evidence="1" key="1">
    <citation type="submission" date="2021-06" db="EMBL/GenBank/DDBJ databases">
        <authorList>
            <person name="Kallberg Y."/>
            <person name="Tangrot J."/>
            <person name="Rosling A."/>
        </authorList>
    </citation>
    <scope>NUCLEOTIDE SEQUENCE</scope>
    <source>
        <strain evidence="1">CL551</strain>
    </source>
</reference>
<proteinExistence type="predicted"/>
<gene>
    <name evidence="1" type="ORF">AMORRO_LOCUS4574</name>
</gene>